<name>G0QPY7_ICHMU</name>
<dbReference type="InterPro" id="IPR013126">
    <property type="entry name" value="Hsp_70_fam"/>
</dbReference>
<dbReference type="PRINTS" id="PR00301">
    <property type="entry name" value="HEATSHOCK70"/>
</dbReference>
<keyword evidence="4" id="KW-0143">Chaperone</keyword>
<dbReference type="Proteomes" id="UP000008983">
    <property type="component" value="Unassembled WGS sequence"/>
</dbReference>
<evidence type="ECO:0000256" key="1">
    <source>
        <dbReference type="ARBA" id="ARBA00022741"/>
    </source>
</evidence>
<dbReference type="Gene3D" id="3.30.420.40">
    <property type="match status" value="2"/>
</dbReference>
<dbReference type="Gene3D" id="3.90.640.10">
    <property type="entry name" value="Actin, Chain A, domain 4"/>
    <property type="match status" value="1"/>
</dbReference>
<dbReference type="eggNOG" id="KOG0104">
    <property type="taxonomic scope" value="Eukaryota"/>
</dbReference>
<evidence type="ECO:0000313" key="6">
    <source>
        <dbReference type="EMBL" id="EGR32714.1"/>
    </source>
</evidence>
<dbReference type="EMBL" id="GL983593">
    <property type="protein sequence ID" value="EGR32714.1"/>
    <property type="molecule type" value="Genomic_DNA"/>
</dbReference>
<dbReference type="InterPro" id="IPR029047">
    <property type="entry name" value="HSP70_peptide-bd_sf"/>
</dbReference>
<feature type="region of interest" description="Disordered" evidence="5">
    <location>
        <begin position="722"/>
        <end position="760"/>
    </location>
</feature>
<dbReference type="CDD" id="cd10230">
    <property type="entry name" value="ASKHA_NBD_HSP70_HYOU1"/>
    <property type="match status" value="1"/>
</dbReference>
<dbReference type="STRING" id="857967.G0QPY7"/>
<gene>
    <name evidence="6" type="ORF">IMG5_073090</name>
</gene>
<keyword evidence="2" id="KW-0256">Endoplasmic reticulum</keyword>
<dbReference type="eggNOG" id="KOG0103">
    <property type="taxonomic scope" value="Eukaryota"/>
</dbReference>
<accession>G0QPY7</accession>
<dbReference type="InParanoid" id="G0QPY7"/>
<evidence type="ECO:0000256" key="2">
    <source>
        <dbReference type="ARBA" id="ARBA00022824"/>
    </source>
</evidence>
<dbReference type="GO" id="GO:0034663">
    <property type="term" value="C:endoplasmic reticulum chaperone complex"/>
    <property type="evidence" value="ECO:0007669"/>
    <property type="project" value="TreeGrafter"/>
</dbReference>
<dbReference type="FunCoup" id="G0QPY7">
    <property type="interactions" value="59"/>
</dbReference>
<organism evidence="6 7">
    <name type="scientific">Ichthyophthirius multifiliis</name>
    <name type="common">White spot disease agent</name>
    <name type="synonym">Ich</name>
    <dbReference type="NCBI Taxonomy" id="5932"/>
    <lineage>
        <taxon>Eukaryota</taxon>
        <taxon>Sar</taxon>
        <taxon>Alveolata</taxon>
        <taxon>Ciliophora</taxon>
        <taxon>Intramacronucleata</taxon>
        <taxon>Oligohymenophorea</taxon>
        <taxon>Hymenostomatida</taxon>
        <taxon>Ophryoglenina</taxon>
        <taxon>Ichthyophthirius</taxon>
    </lineage>
</organism>
<dbReference type="GO" id="GO:0030968">
    <property type="term" value="P:endoplasmic reticulum unfolded protein response"/>
    <property type="evidence" value="ECO:0007669"/>
    <property type="project" value="TreeGrafter"/>
</dbReference>
<keyword evidence="3" id="KW-0067">ATP-binding</keyword>
<keyword evidence="1" id="KW-0547">Nucleotide-binding</keyword>
<dbReference type="GO" id="GO:0005524">
    <property type="term" value="F:ATP binding"/>
    <property type="evidence" value="ECO:0007669"/>
    <property type="project" value="UniProtKB-KW"/>
</dbReference>
<dbReference type="GeneID" id="14908884"/>
<dbReference type="OrthoDB" id="10262720at2759"/>
<evidence type="ECO:0000256" key="3">
    <source>
        <dbReference type="ARBA" id="ARBA00022840"/>
    </source>
</evidence>
<keyword evidence="7" id="KW-1185">Reference proteome</keyword>
<proteinExistence type="predicted"/>
<dbReference type="OMA" id="VNQQAHI"/>
<dbReference type="PANTHER" id="PTHR45639">
    <property type="entry name" value="HSC70CB, ISOFORM G-RELATED"/>
    <property type="match status" value="1"/>
</dbReference>
<dbReference type="SUPFAM" id="SSF53067">
    <property type="entry name" value="Actin-like ATPase domain"/>
    <property type="match status" value="2"/>
</dbReference>
<evidence type="ECO:0000313" key="7">
    <source>
        <dbReference type="Proteomes" id="UP000008983"/>
    </source>
</evidence>
<dbReference type="Gene3D" id="2.60.34.10">
    <property type="entry name" value="Substrate Binding Domain Of DNAk, Chain A, domain 1"/>
    <property type="match status" value="1"/>
</dbReference>
<protein>
    <submittedName>
        <fullName evidence="6">Uncharacterized protein</fullName>
    </submittedName>
</protein>
<dbReference type="PANTHER" id="PTHR45639:SF3">
    <property type="entry name" value="HYPOXIA UP-REGULATED PROTEIN 1"/>
    <property type="match status" value="1"/>
</dbReference>
<feature type="compositionally biased region" description="Basic and acidic residues" evidence="5">
    <location>
        <begin position="748"/>
        <end position="760"/>
    </location>
</feature>
<dbReference type="RefSeq" id="XP_004036700.1">
    <property type="nucleotide sequence ID" value="XM_004036652.1"/>
</dbReference>
<dbReference type="GO" id="GO:0140662">
    <property type="term" value="F:ATP-dependent protein folding chaperone"/>
    <property type="evidence" value="ECO:0007669"/>
    <property type="project" value="InterPro"/>
</dbReference>
<evidence type="ECO:0000256" key="4">
    <source>
        <dbReference type="ARBA" id="ARBA00023186"/>
    </source>
</evidence>
<dbReference type="SUPFAM" id="SSF100934">
    <property type="entry name" value="Heat shock protein 70kD (HSP70), C-terminal subdomain"/>
    <property type="match status" value="1"/>
</dbReference>
<dbReference type="Gene3D" id="3.30.30.30">
    <property type="match status" value="1"/>
</dbReference>
<reference evidence="6 7" key="1">
    <citation type="submission" date="2011-07" db="EMBL/GenBank/DDBJ databases">
        <authorList>
            <person name="Coyne R."/>
            <person name="Brami D."/>
            <person name="Johnson J."/>
            <person name="Hostetler J."/>
            <person name="Hannick L."/>
            <person name="Clark T."/>
            <person name="Cassidy-Hanley D."/>
            <person name="Inman J."/>
        </authorList>
    </citation>
    <scope>NUCLEOTIDE SEQUENCE [LARGE SCALE GENOMIC DNA]</scope>
    <source>
        <strain evidence="6 7">G5</strain>
    </source>
</reference>
<dbReference type="Pfam" id="PF00012">
    <property type="entry name" value="HSP70"/>
    <property type="match status" value="1"/>
</dbReference>
<dbReference type="AlphaFoldDB" id="G0QPY7"/>
<sequence>MNSISFIGNDRIYDKDASMKQVRNPKNSFVFLTKFLGALKNDQQVFEISKKYYEEYIYQLDPIHGTVIFELEKFKLNKANEKILLRVEEITGMILKSAKKYAEQKAEIPNIKDCVITVPTNWSLKQRIALVQSARIAGLIPISLIHDNTAAALHYGLNFLNNNNNNTLTKNVIFYNMGSTNIQASLVQFSFTNNTIKLDNQKIIPVVSVLADYGISDVGGYAYDLKIADYFAEQIDVSQPNQPTFKENRKGMVKLLKESNKVKEILSANKETQFFSEGLLDGNDFKSFITRSKFEEITSNLTQNVLIPVHKVLQMSNKTKEDIEIVELIGGGVRIPKVQQILGDFFGQNKTGFHLNGDESMALGAAFLAANYSSSFRVKRVQLNDGYNFDIKMKIINLNPEDGDDFSKETVLFGYKKRFGSKKVINFKHDKDIQLNIFTEDYEGNTMQLVKYNITNISSVFQNKKYQEFAPMKISLHFELGSIRVIDLSDVEASLNITQKLENDKVKSKIQNFDVDIYEMYPFYNPLNQTEVEKSQKKLERFDKFQEQIKMVEKQKNTFESLIYQIKEHSTDKSFLKYSDGKDIQKAVELAEENSQWLESDDVNYAGIEDFKKRYQDMENIINPIKFRKSEHEKRVKGYNEATKQINSFQENTDKLEKTHPWISKDEKSKLNKLIQSTKVWMQQVQEKQKTLKLYENPAFILQEVNEKVSEIKKEYDRIKAIKKPTAIKPNVDNKKDQQTQQQNNQQKKNEKKQGKKEDL</sequence>
<evidence type="ECO:0000256" key="5">
    <source>
        <dbReference type="SAM" id="MobiDB-lite"/>
    </source>
</evidence>
<dbReference type="InterPro" id="IPR043129">
    <property type="entry name" value="ATPase_NBD"/>
</dbReference>
<dbReference type="Gene3D" id="1.20.1270.10">
    <property type="match status" value="1"/>
</dbReference>
<dbReference type="InterPro" id="IPR029048">
    <property type="entry name" value="HSP70_C_sf"/>
</dbReference>